<comment type="similarity">
    <text evidence="1">Belongs to the protein phosphatase inhibitor 2 family.</text>
</comment>
<evidence type="ECO:0000313" key="4">
    <source>
        <dbReference type="Proteomes" id="UP000887013"/>
    </source>
</evidence>
<comment type="caution">
    <text evidence="3">The sequence shown here is derived from an EMBL/GenBank/DDBJ whole genome shotgun (WGS) entry which is preliminary data.</text>
</comment>
<evidence type="ECO:0000256" key="2">
    <source>
        <dbReference type="SAM" id="MobiDB-lite"/>
    </source>
</evidence>
<dbReference type="Pfam" id="PF04979">
    <property type="entry name" value="IPP-2"/>
    <property type="match status" value="1"/>
</dbReference>
<name>A0A8X6PMN1_NEPPI</name>
<dbReference type="EMBL" id="BMAW01021878">
    <property type="protein sequence ID" value="GFT75204.1"/>
    <property type="molecule type" value="Genomic_DNA"/>
</dbReference>
<proteinExistence type="inferred from homology"/>
<dbReference type="InterPro" id="IPR007062">
    <property type="entry name" value="PPI-2"/>
</dbReference>
<feature type="region of interest" description="Disordered" evidence="2">
    <location>
        <begin position="18"/>
        <end position="45"/>
    </location>
</feature>
<evidence type="ECO:0000256" key="1">
    <source>
        <dbReference type="ARBA" id="ARBA00005472"/>
    </source>
</evidence>
<accession>A0A8X6PMN1</accession>
<keyword evidence="4" id="KW-1185">Reference proteome</keyword>
<dbReference type="GO" id="GO:0009966">
    <property type="term" value="P:regulation of signal transduction"/>
    <property type="evidence" value="ECO:0007669"/>
    <property type="project" value="InterPro"/>
</dbReference>
<evidence type="ECO:0000313" key="3">
    <source>
        <dbReference type="EMBL" id="GFT75204.1"/>
    </source>
</evidence>
<dbReference type="PANTHER" id="PTHR12398">
    <property type="entry name" value="PROTEIN PHOSPHATASE INHIBITOR"/>
    <property type="match status" value="1"/>
</dbReference>
<protein>
    <submittedName>
        <fullName evidence="3">Protein phosphatase inhibitor 2</fullName>
    </submittedName>
</protein>
<dbReference type="PANTHER" id="PTHR12398:SF20">
    <property type="entry name" value="PROTEIN PHOSPHATASE 1 REGULATORY INHIBITOR SUBUNIT 2"/>
    <property type="match status" value="1"/>
</dbReference>
<dbReference type="Proteomes" id="UP000887013">
    <property type="component" value="Unassembled WGS sequence"/>
</dbReference>
<dbReference type="AlphaFoldDB" id="A0A8X6PMN1"/>
<organism evidence="3 4">
    <name type="scientific">Nephila pilipes</name>
    <name type="common">Giant wood spider</name>
    <name type="synonym">Nephila maculata</name>
    <dbReference type="NCBI Taxonomy" id="299642"/>
    <lineage>
        <taxon>Eukaryota</taxon>
        <taxon>Metazoa</taxon>
        <taxon>Ecdysozoa</taxon>
        <taxon>Arthropoda</taxon>
        <taxon>Chelicerata</taxon>
        <taxon>Arachnida</taxon>
        <taxon>Araneae</taxon>
        <taxon>Araneomorphae</taxon>
        <taxon>Entelegynae</taxon>
        <taxon>Araneoidea</taxon>
        <taxon>Nephilidae</taxon>
        <taxon>Nephila</taxon>
    </lineage>
</organism>
<dbReference type="Gene3D" id="6.10.250.1050">
    <property type="match status" value="2"/>
</dbReference>
<dbReference type="OrthoDB" id="551302at2759"/>
<gene>
    <name evidence="3" type="primary">PPP1R2</name>
    <name evidence="3" type="ORF">NPIL_58591</name>
</gene>
<sequence length="178" mass="20579">MHYHFELESVIMTENLSKKPAKGILKTSSSQEQAESNKSSNADIKWDEMNILQTLHPPDKDYGHMKIDEPKTPYSYYEEKSGQEISGHGSDTLDADLLAKKINLCSEKDVKPAVLDSPNEEEIDEVVTEEERAQRSAFEYKRKMHYNEFYAVKLARKLIDKEDDDEDEAEDEETKEDK</sequence>
<reference evidence="3" key="1">
    <citation type="submission" date="2020-08" db="EMBL/GenBank/DDBJ databases">
        <title>Multicomponent nature underlies the extraordinary mechanical properties of spider dragline silk.</title>
        <authorList>
            <person name="Kono N."/>
            <person name="Nakamura H."/>
            <person name="Mori M."/>
            <person name="Yoshida Y."/>
            <person name="Ohtoshi R."/>
            <person name="Malay A.D."/>
            <person name="Moran D.A.P."/>
            <person name="Tomita M."/>
            <person name="Numata K."/>
            <person name="Arakawa K."/>
        </authorList>
    </citation>
    <scope>NUCLEOTIDE SEQUENCE</scope>
</reference>
<dbReference type="GO" id="GO:0004864">
    <property type="term" value="F:protein phosphatase inhibitor activity"/>
    <property type="evidence" value="ECO:0007669"/>
    <property type="project" value="InterPro"/>
</dbReference>
<feature type="compositionally biased region" description="Polar residues" evidence="2">
    <location>
        <begin position="26"/>
        <end position="42"/>
    </location>
</feature>